<keyword evidence="3" id="KW-0378">Hydrolase</keyword>
<name>A0A1I3LJK5_9FLAO</name>
<accession>A0A1I3LJK5</accession>
<dbReference type="PANTHER" id="PTHR36435">
    <property type="entry name" value="SLR1288 PROTEIN"/>
    <property type="match status" value="1"/>
</dbReference>
<feature type="domain" description="CAAX prenyl protease 2/Lysostaphin resistance protein A-like" evidence="2">
    <location>
        <begin position="149"/>
        <end position="236"/>
    </location>
</feature>
<keyword evidence="4" id="KW-1185">Reference proteome</keyword>
<feature type="transmembrane region" description="Helical" evidence="1">
    <location>
        <begin position="223"/>
        <end position="243"/>
    </location>
</feature>
<gene>
    <name evidence="3" type="ORF">SAMN05443431_102450</name>
</gene>
<evidence type="ECO:0000259" key="2">
    <source>
        <dbReference type="Pfam" id="PF02517"/>
    </source>
</evidence>
<evidence type="ECO:0000256" key="1">
    <source>
        <dbReference type="SAM" id="Phobius"/>
    </source>
</evidence>
<reference evidence="4" key="1">
    <citation type="submission" date="2016-10" db="EMBL/GenBank/DDBJ databases">
        <authorList>
            <person name="Varghese N."/>
            <person name="Submissions S."/>
        </authorList>
    </citation>
    <scope>NUCLEOTIDE SEQUENCE [LARGE SCALE GENOMIC DNA]</scope>
    <source>
        <strain evidence="4">DSM 28881</strain>
    </source>
</reference>
<proteinExistence type="predicted"/>
<dbReference type="GO" id="GO:0080120">
    <property type="term" value="P:CAAX-box protein maturation"/>
    <property type="evidence" value="ECO:0007669"/>
    <property type="project" value="UniProtKB-ARBA"/>
</dbReference>
<dbReference type="Pfam" id="PF02517">
    <property type="entry name" value="Rce1-like"/>
    <property type="match status" value="1"/>
</dbReference>
<feature type="transmembrane region" description="Helical" evidence="1">
    <location>
        <begin position="104"/>
        <end position="130"/>
    </location>
</feature>
<evidence type="ECO:0000313" key="3">
    <source>
        <dbReference type="EMBL" id="SFI84938.1"/>
    </source>
</evidence>
<dbReference type="EMBL" id="FORM01000002">
    <property type="protein sequence ID" value="SFI84938.1"/>
    <property type="molecule type" value="Genomic_DNA"/>
</dbReference>
<dbReference type="InterPro" id="IPR003675">
    <property type="entry name" value="Rce1/LyrA-like_dom"/>
</dbReference>
<feature type="transmembrane region" description="Helical" evidence="1">
    <location>
        <begin position="150"/>
        <end position="172"/>
    </location>
</feature>
<dbReference type="STRING" id="1144750.SAMN05443431_102450"/>
<keyword evidence="1" id="KW-0812">Transmembrane</keyword>
<dbReference type="GO" id="GO:0004175">
    <property type="term" value="F:endopeptidase activity"/>
    <property type="evidence" value="ECO:0007669"/>
    <property type="project" value="UniProtKB-ARBA"/>
</dbReference>
<evidence type="ECO:0000313" key="4">
    <source>
        <dbReference type="Proteomes" id="UP000199559"/>
    </source>
</evidence>
<dbReference type="RefSeq" id="WP_090838172.1">
    <property type="nucleotide sequence ID" value="NZ_FORM01000002.1"/>
</dbReference>
<dbReference type="Proteomes" id="UP000199559">
    <property type="component" value="Unassembled WGS sequence"/>
</dbReference>
<dbReference type="InterPro" id="IPR052710">
    <property type="entry name" value="CAAX_protease"/>
</dbReference>
<keyword evidence="1" id="KW-1133">Transmembrane helix</keyword>
<feature type="transmembrane region" description="Helical" evidence="1">
    <location>
        <begin position="70"/>
        <end position="92"/>
    </location>
</feature>
<sequence length="248" mass="28583">MELSCKHCHAAFETEVKFCSQCGTAVGKMTTTTKIKNVNTIIGFYIAMLVFIVLVYYVELTFPFNLEADILVEIGFACIVVGFASLNLKPLLKLYSFDNVNLKLIGFSIITPIITSFFVYFFIEFVNYLFSAGDVANYYESYLYLDHPLFWAILFTAITPPIIEELAFRGVLFNQLKQVTTDKLTIVATAFLFALIHFSVLSFLWIFPFGLLLGYLRSRYNTLWLGMIIHFLHNLIVLMLDYYNFYSF</sequence>
<dbReference type="PANTHER" id="PTHR36435:SF1">
    <property type="entry name" value="CAAX AMINO TERMINAL PROTEASE FAMILY PROTEIN"/>
    <property type="match status" value="1"/>
</dbReference>
<dbReference type="GO" id="GO:0006508">
    <property type="term" value="P:proteolysis"/>
    <property type="evidence" value="ECO:0007669"/>
    <property type="project" value="UniProtKB-KW"/>
</dbReference>
<dbReference type="AlphaFoldDB" id="A0A1I3LJK5"/>
<organism evidence="3 4">
    <name type="scientific">Olleya namhaensis</name>
    <dbReference type="NCBI Taxonomy" id="1144750"/>
    <lineage>
        <taxon>Bacteria</taxon>
        <taxon>Pseudomonadati</taxon>
        <taxon>Bacteroidota</taxon>
        <taxon>Flavobacteriia</taxon>
        <taxon>Flavobacteriales</taxon>
        <taxon>Flavobacteriaceae</taxon>
    </lineage>
</organism>
<keyword evidence="1" id="KW-0472">Membrane</keyword>
<keyword evidence="3" id="KW-0645">Protease</keyword>
<feature type="transmembrane region" description="Helical" evidence="1">
    <location>
        <begin position="184"/>
        <end position="211"/>
    </location>
</feature>
<feature type="transmembrane region" description="Helical" evidence="1">
    <location>
        <begin position="38"/>
        <end position="58"/>
    </location>
</feature>
<protein>
    <submittedName>
        <fullName evidence="3">Membrane protease YdiL, CAAX protease family</fullName>
    </submittedName>
</protein>